<organism evidence="2 3">
    <name type="scientific">Clanis bilineata nucleopolyhedrovirus</name>
    <dbReference type="NCBI Taxonomy" id="1307957"/>
    <lineage>
        <taxon>Viruses</taxon>
        <taxon>Viruses incertae sedis</taxon>
        <taxon>Naldaviricetes</taxon>
        <taxon>Lefavirales</taxon>
        <taxon>Baculoviridae</taxon>
        <taxon>Alphabaculovirus</taxon>
        <taxon>Alphabaculovirus clabilineatae</taxon>
    </lineage>
</organism>
<dbReference type="InterPro" id="IPR009313">
    <property type="entry name" value="Baculo_11_kDa"/>
</dbReference>
<reference evidence="2 3" key="1">
    <citation type="journal article" date="2009" name="BMC Genomics">
        <title>Genomic sequence, organization and characteristics of a new nucleopolyhedrovirus isolated from Clanis bilineata larva.</title>
        <authorList>
            <person name="Zhu S.Y."/>
            <person name="Yi J.P."/>
            <person name="Shen W.D."/>
            <person name="Wang L.Q."/>
            <person name="He H.G."/>
            <person name="Wang Y."/>
            <person name="Li B."/>
            <person name="Wang W.B."/>
        </authorList>
    </citation>
    <scope>NUCLEOTIDE SEQUENCE [LARGE SCALE GENOMIC DNA]</scope>
    <source>
        <strain evidence="2">DZ1</strain>
    </source>
</reference>
<dbReference type="GeneID" id="5141935"/>
<accession>Q0N409</accession>
<evidence type="ECO:0000256" key="1">
    <source>
        <dbReference type="SAM" id="Phobius"/>
    </source>
</evidence>
<keyword evidence="1" id="KW-0472">Membrane</keyword>
<protein>
    <recommendedName>
        <fullName evidence="4">Ac108-like protein</fullName>
    </recommendedName>
</protein>
<evidence type="ECO:0008006" key="4">
    <source>
        <dbReference type="Google" id="ProtNLM"/>
    </source>
</evidence>
<keyword evidence="1" id="KW-0812">Transmembrane</keyword>
<dbReference type="Proteomes" id="UP000214353">
    <property type="component" value="Segment"/>
</dbReference>
<feature type="transmembrane region" description="Helical" evidence="1">
    <location>
        <begin position="32"/>
        <end position="56"/>
    </location>
</feature>
<sequence length="82" mass="9262">MNRNAAANIVTNTGFDQLGELINKNTPFLNSFLLIIACFIVFVVIVVFILLLFYIINFSEKISREQENYTKTFIANLGVTPS</sequence>
<proteinExistence type="predicted"/>
<dbReference type="EMBL" id="DQ504428">
    <property type="protein sequence ID" value="ABF47434.1"/>
    <property type="molecule type" value="Genomic_DNA"/>
</dbReference>
<keyword evidence="1" id="KW-1133">Transmembrane helix</keyword>
<dbReference type="Pfam" id="PF06143">
    <property type="entry name" value="Baculo_11_kDa"/>
    <property type="match status" value="1"/>
</dbReference>
<dbReference type="KEGG" id="vg:5141935"/>
<dbReference type="RefSeq" id="YP_717631.1">
    <property type="nucleotide sequence ID" value="NC_008293.1"/>
</dbReference>
<evidence type="ECO:0000313" key="3">
    <source>
        <dbReference type="Proteomes" id="UP000214353"/>
    </source>
</evidence>
<evidence type="ECO:0000313" key="2">
    <source>
        <dbReference type="EMBL" id="ABF47434.1"/>
    </source>
</evidence>
<name>Q0N409_9ABAC</name>
<keyword evidence="3" id="KW-1185">Reference proteome</keyword>